<dbReference type="AlphaFoldDB" id="A0A1G1ZXC7"/>
<organism evidence="2 3">
    <name type="scientific">Candidatus Harrisonbacteria bacterium RIFOXYD1_FULL_40_9</name>
    <dbReference type="NCBI Taxonomy" id="1798412"/>
    <lineage>
        <taxon>Bacteria</taxon>
        <taxon>Candidatus Harrisoniibacteriota</taxon>
    </lineage>
</organism>
<dbReference type="EMBL" id="MHJO01000015">
    <property type="protein sequence ID" value="OGY69298.1"/>
    <property type="molecule type" value="Genomic_DNA"/>
</dbReference>
<evidence type="ECO:0000256" key="1">
    <source>
        <dbReference type="SAM" id="Phobius"/>
    </source>
</evidence>
<accession>A0A1G1ZXC7</accession>
<proteinExistence type="predicted"/>
<dbReference type="Gene3D" id="3.30.1490.300">
    <property type="match status" value="1"/>
</dbReference>
<comment type="caution">
    <text evidence="2">The sequence shown here is derived from an EMBL/GenBank/DDBJ whole genome shotgun (WGS) entry which is preliminary data.</text>
</comment>
<evidence type="ECO:0000313" key="2">
    <source>
        <dbReference type="EMBL" id="OGY69298.1"/>
    </source>
</evidence>
<reference evidence="2 3" key="1">
    <citation type="journal article" date="2016" name="Nat. Commun.">
        <title>Thousands of microbial genomes shed light on interconnected biogeochemical processes in an aquifer system.</title>
        <authorList>
            <person name="Anantharaman K."/>
            <person name="Brown C.T."/>
            <person name="Hug L.A."/>
            <person name="Sharon I."/>
            <person name="Castelle C.J."/>
            <person name="Probst A.J."/>
            <person name="Thomas B.C."/>
            <person name="Singh A."/>
            <person name="Wilkins M.J."/>
            <person name="Karaoz U."/>
            <person name="Brodie E.L."/>
            <person name="Williams K.H."/>
            <person name="Hubbard S.S."/>
            <person name="Banfield J.F."/>
        </authorList>
    </citation>
    <scope>NUCLEOTIDE SEQUENCE [LARGE SCALE GENOMIC DNA]</scope>
</reference>
<protein>
    <recommendedName>
        <fullName evidence="4">SHS2 domain-containing protein</fullName>
    </recommendedName>
</protein>
<name>A0A1G1ZXC7_9BACT</name>
<keyword evidence="1" id="KW-0472">Membrane</keyword>
<dbReference type="InterPro" id="IPR007813">
    <property type="entry name" value="PilN"/>
</dbReference>
<dbReference type="Proteomes" id="UP000176611">
    <property type="component" value="Unassembled WGS sequence"/>
</dbReference>
<dbReference type="PANTHER" id="PTHR32432">
    <property type="entry name" value="CELL DIVISION PROTEIN FTSA-RELATED"/>
    <property type="match status" value="1"/>
</dbReference>
<dbReference type="PANTHER" id="PTHR32432:SF3">
    <property type="entry name" value="ETHANOLAMINE UTILIZATION PROTEIN EUTJ"/>
    <property type="match status" value="1"/>
</dbReference>
<evidence type="ECO:0008006" key="4">
    <source>
        <dbReference type="Google" id="ProtNLM"/>
    </source>
</evidence>
<feature type="transmembrane region" description="Helical" evidence="1">
    <location>
        <begin position="351"/>
        <end position="374"/>
    </location>
</feature>
<sequence length="510" mass="57687">MRNIMKLPLFNFRNVIELLSPSPPIDALEISDHGLKLVHHKGGRHNFAPVSLRLPSGIIEGGTIKNEEAFKKALIQLRHEADPLLRGTIHVIVMLAGTNLYTQLFRLPFLDENDLENAVELNMKVISPFEEGRGYGSWQVAKVYPSGEREILAAFLEKNIVDALIEALNGAGFEVMVVGFQALAYARLIREKHTNLAESEAYVVVKLWNEGLSLFIIDNGHPYFDHFLRWNMLTEGVRDTNKDLIENAILEEVQKIVNFYSSRFGSKPAKLIFVNSSEYKNVDARIKERMDIPLQYMALPQFPKVPPDWWAVLGAFFRANKPRSADNEINLAISKNTNSFYRMKILVSLRFWRKIMWGSLLILIVMFVGGYVLIHRELLSTEQELSALSQEKDPSNLNDLESNAERFNNLVKLIGSLESQIEMRSSILEAFLGITAGKTTLQTIAIDGLGDKGIHITGVSDSQESVVEFKNIIEKSTFFKGVELPLQSVIQGSDGKWRFEMSFELEMPSS</sequence>
<evidence type="ECO:0000313" key="3">
    <source>
        <dbReference type="Proteomes" id="UP000176611"/>
    </source>
</evidence>
<keyword evidence="1" id="KW-1133">Transmembrane helix</keyword>
<dbReference type="Pfam" id="PF05137">
    <property type="entry name" value="PilN"/>
    <property type="match status" value="1"/>
</dbReference>
<dbReference type="Gene3D" id="3.30.420.40">
    <property type="match status" value="2"/>
</dbReference>
<gene>
    <name evidence="2" type="ORF">A2586_01365</name>
</gene>
<keyword evidence="1" id="KW-0812">Transmembrane</keyword>
<dbReference type="InterPro" id="IPR050696">
    <property type="entry name" value="FtsA/MreB"/>
</dbReference>